<feature type="transmembrane region" description="Helical" evidence="2">
    <location>
        <begin position="545"/>
        <end position="564"/>
    </location>
</feature>
<keyword evidence="2" id="KW-0472">Membrane</keyword>
<sequence>METNVSGRSSAPGRMESKEVRSSASAEKGFLQCSTQREGRRRSPSPLVFLRVSRRYFLFATVSCLVSLVYAAGTEFPENASRFRLQNVCEFKGIDLSSGRVSNFTVDTPDYTVRFATKQAELIVLPRFECPRNISPQLLPSVFVNGNPVDPRGALGVALPVPLAKRFDVKLEVRNPSSAPSLKVYTLHVDQREAVSEPTLEAFSVQDSRGKDLSLIPLFRHSSDAFVLASGVRDPYISLHAQCDHASVLYIDGAPHVPSSSVKIPREERQPSSLTTIQCRRTGEGEESQRMYFLETQWTSPIVSPPTKLLVYSTGRACKVLADDEDRVVCENSGRLASLFALHSPSTWYKVSSAEDASFAVPLVNGGWTPRFPLRSDLQIVARAGTEEKMWRLDFAQVPGSSSDSNWLSSLQALSVFFFLPALLGISAVLFLALLTGQGGARNFSEVPVTALLFFQASFLLYLLQKVPDALQTNASMLGWTALFLPLPSTAETNVELAAGCLTVSAVLLAMVSGLQVLFRLVLFDRKSQEVLPHNMQLGNAELRLLHALGLPLAASAAMLIADADTSGRLQAVGVAVVGFFVLLHLGLFLFVRRLVSDGRVAWLWNFPANAPDATGGRWCDTTVDQLMSEPVPWTTWLGAPTALWVSPAAQISPLTLGDPASLPGSRGGKEALVGSSAVAVTPRLPKQGLTLLPCLRDLPVGILRSRWLDVFFSLDALTKMLQRQKEKTSSTADLSDPAFFPLTVQRHQLTGPLTSGRLALFFELRTPCARIGDSAFRSLLGLLLGFSLSLQGSIVAPILLLVASILCFSWMVYLRWDKPFHRRDENTVFPVPFGLLGLAALTCAGSEALRVPVLSTLIEHLSVYMLLALALYTAFTAVCLVLGAVWPAIQEIRLLPRQCNCALFLTDRRRDFCVVCPAYTRFPVRQVSLHCSPGPGAFPQVRRVPAHADAYAQLEFSVDDFRALCAGKDFEKPGACIFIDSAQSPLRFRSLTLYAGGDLRQAVDSLLEEEPAVRSASPDLRNSLLDELERSQAGGSVRSIVVRLLSQPVGLFSAMPRHLRAPEAAAFAEREASMEFSRDVFPEKTSSDFGTDRSAVAELSPLSSRSWRDKC</sequence>
<dbReference type="AlphaFoldDB" id="A0A0F7V7K5"/>
<keyword evidence="2" id="KW-1133">Transmembrane helix</keyword>
<feature type="transmembrane region" description="Helical" evidence="2">
    <location>
        <begin position="864"/>
        <end position="890"/>
    </location>
</feature>
<feature type="transmembrane region" description="Helical" evidence="2">
    <location>
        <begin position="497"/>
        <end position="524"/>
    </location>
</feature>
<dbReference type="EMBL" id="LN714502">
    <property type="protein sequence ID" value="CEL78498.1"/>
    <property type="molecule type" value="Genomic_DNA"/>
</dbReference>
<evidence type="ECO:0000256" key="1">
    <source>
        <dbReference type="SAM" id="MobiDB-lite"/>
    </source>
</evidence>
<organism evidence="3">
    <name type="scientific">Toxoplasma gondii (strain ATCC 50861 / VEG)</name>
    <dbReference type="NCBI Taxonomy" id="432359"/>
    <lineage>
        <taxon>Eukaryota</taxon>
        <taxon>Sar</taxon>
        <taxon>Alveolata</taxon>
        <taxon>Apicomplexa</taxon>
        <taxon>Conoidasida</taxon>
        <taxon>Coccidia</taxon>
        <taxon>Eucoccidiorida</taxon>
        <taxon>Eimeriorina</taxon>
        <taxon>Sarcocystidae</taxon>
        <taxon>Toxoplasma</taxon>
    </lineage>
</organism>
<evidence type="ECO:0008006" key="4">
    <source>
        <dbReference type="Google" id="ProtNLM"/>
    </source>
</evidence>
<feature type="transmembrane region" description="Helical" evidence="2">
    <location>
        <begin position="447"/>
        <end position="464"/>
    </location>
</feature>
<evidence type="ECO:0000313" key="3">
    <source>
        <dbReference type="EMBL" id="CEL78498.1"/>
    </source>
</evidence>
<feature type="transmembrane region" description="Helical" evidence="2">
    <location>
        <begin position="834"/>
        <end position="852"/>
    </location>
</feature>
<gene>
    <name evidence="3" type="ORF">BN1205_003040</name>
</gene>
<protein>
    <recommendedName>
        <fullName evidence="4">Transmembrane protein</fullName>
    </recommendedName>
</protein>
<proteinExistence type="predicted"/>
<feature type="transmembrane region" description="Helical" evidence="2">
    <location>
        <begin position="781"/>
        <end position="814"/>
    </location>
</feature>
<name>A0A0F7V7K5_TOXGV</name>
<feature type="transmembrane region" description="Helical" evidence="2">
    <location>
        <begin position="56"/>
        <end position="73"/>
    </location>
</feature>
<accession>A0A0F7V7K5</accession>
<feature type="transmembrane region" description="Helical" evidence="2">
    <location>
        <begin position="570"/>
        <end position="592"/>
    </location>
</feature>
<keyword evidence="2" id="KW-0812">Transmembrane</keyword>
<reference evidence="3" key="1">
    <citation type="journal article" date="2015" name="PLoS ONE">
        <title>Comprehensive Evaluation of Toxoplasma gondii VEG and Neospora caninum LIV Genomes with Tachyzoite Stage Transcriptome and Proteome Defines Novel Transcript Features.</title>
        <authorList>
            <person name="Ramaprasad A."/>
            <person name="Mourier T."/>
            <person name="Naeem R."/>
            <person name="Malas T.B."/>
            <person name="Moussa E."/>
            <person name="Panigrahi A."/>
            <person name="Vermont S.J."/>
            <person name="Otto T.D."/>
            <person name="Wastling J."/>
            <person name="Pain A."/>
        </authorList>
    </citation>
    <scope>NUCLEOTIDE SEQUENCE</scope>
    <source>
        <strain evidence="3">VEG</strain>
    </source>
</reference>
<feature type="region of interest" description="Disordered" evidence="1">
    <location>
        <begin position="1"/>
        <end position="38"/>
    </location>
</feature>
<feature type="transmembrane region" description="Helical" evidence="2">
    <location>
        <begin position="413"/>
        <end position="435"/>
    </location>
</feature>
<evidence type="ECO:0000256" key="2">
    <source>
        <dbReference type="SAM" id="Phobius"/>
    </source>
</evidence>